<dbReference type="AlphaFoldDB" id="A0AA85KI74"/>
<dbReference type="GO" id="GO:0005737">
    <property type="term" value="C:cytoplasm"/>
    <property type="evidence" value="ECO:0007669"/>
    <property type="project" value="UniProtKB-SubCell"/>
</dbReference>
<comment type="subcellular location">
    <subcellularLocation>
        <location evidence="1">Cytoplasm</location>
    </subcellularLocation>
</comment>
<reference evidence="10" key="2">
    <citation type="submission" date="2023-11" db="UniProtKB">
        <authorList>
            <consortium name="WormBaseParasite"/>
        </authorList>
    </citation>
    <scope>IDENTIFICATION</scope>
</reference>
<keyword evidence="4" id="KW-0677">Repeat</keyword>
<keyword evidence="9" id="KW-1185">Reference proteome</keyword>
<dbReference type="InterPro" id="IPR015943">
    <property type="entry name" value="WD40/YVTN_repeat-like_dom_sf"/>
</dbReference>
<sequence length="357" mass="39935">MTSEDAADEDKQKTPLALPTQPYCRIHCRQSAVRAARFNADGNYCMTAGGDKTIKLWNPYNCRLLKTYTGHGGEVSDVQAGKDNSQLGSGGADCLVMLWDVATGQSIRRWRRHAGRVNSVLFISPFYNTDALDPSPILLSTGVDGMVLVWDARARTPYPVQTMHEARDSVTCCAFRRNQIVTGSVDRCVRTYDIRRGEMIEDYIGYPITSVSITLDSQCFLVGTQDSTLRLFDALTGELLNRYTGHTNQTYRMDSTLMNLDHHIVSGSENDGLVFIWDFIQSSIPIHKLDHQPGSQIWGVLYPHNSEPVAELIIETAKSVNFMIHSVSAHPRQSKLLTSGGDFVWLWDAEPKDVEKE</sequence>
<evidence type="ECO:0000313" key="10">
    <source>
        <dbReference type="WBParaSite" id="TREG1_95980.1"/>
    </source>
</evidence>
<dbReference type="InterPro" id="IPR001680">
    <property type="entry name" value="WD40_rpt"/>
</dbReference>
<keyword evidence="3 8" id="KW-0853">WD repeat</keyword>
<dbReference type="InterPro" id="IPR019775">
    <property type="entry name" value="WD40_repeat_CS"/>
</dbReference>
<dbReference type="Proteomes" id="UP000050795">
    <property type="component" value="Unassembled WGS sequence"/>
</dbReference>
<proteinExistence type="inferred from homology"/>
<feature type="repeat" description="WD" evidence="8">
    <location>
        <begin position="26"/>
        <end position="58"/>
    </location>
</feature>
<dbReference type="CDD" id="cd00200">
    <property type="entry name" value="WD40"/>
    <property type="match status" value="1"/>
</dbReference>
<evidence type="ECO:0000256" key="5">
    <source>
        <dbReference type="ARBA" id="ARBA00038145"/>
    </source>
</evidence>
<evidence type="ECO:0000256" key="6">
    <source>
        <dbReference type="ARBA" id="ARBA00040453"/>
    </source>
</evidence>
<accession>A0AA85KI74</accession>
<dbReference type="InterPro" id="IPR051980">
    <property type="entry name" value="WD_repeat_MORG1"/>
</dbReference>
<dbReference type="Gene3D" id="2.130.10.10">
    <property type="entry name" value="YVTN repeat-like/Quinoprotein amine dehydrogenase"/>
    <property type="match status" value="1"/>
</dbReference>
<evidence type="ECO:0000256" key="8">
    <source>
        <dbReference type="PROSITE-ProRule" id="PRU00221"/>
    </source>
</evidence>
<feature type="repeat" description="WD" evidence="8">
    <location>
        <begin position="68"/>
        <end position="109"/>
    </location>
</feature>
<comment type="similarity">
    <text evidence="5">Belongs to the WD repeat MORG1 family.</text>
</comment>
<name>A0AA85KI74_TRIRE</name>
<dbReference type="SUPFAM" id="SSF50978">
    <property type="entry name" value="WD40 repeat-like"/>
    <property type="match status" value="1"/>
</dbReference>
<organism evidence="9 10">
    <name type="scientific">Trichobilharzia regenti</name>
    <name type="common">Nasal bird schistosome</name>
    <dbReference type="NCBI Taxonomy" id="157069"/>
    <lineage>
        <taxon>Eukaryota</taxon>
        <taxon>Metazoa</taxon>
        <taxon>Spiralia</taxon>
        <taxon>Lophotrochozoa</taxon>
        <taxon>Platyhelminthes</taxon>
        <taxon>Trematoda</taxon>
        <taxon>Digenea</taxon>
        <taxon>Strigeidida</taxon>
        <taxon>Schistosomatoidea</taxon>
        <taxon>Schistosomatidae</taxon>
        <taxon>Trichobilharzia</taxon>
    </lineage>
</organism>
<reference evidence="9" key="1">
    <citation type="submission" date="2022-06" db="EMBL/GenBank/DDBJ databases">
        <authorList>
            <person name="Berger JAMES D."/>
            <person name="Berger JAMES D."/>
        </authorList>
    </citation>
    <scope>NUCLEOTIDE SEQUENCE [LARGE SCALE GENOMIC DNA]</scope>
</reference>
<dbReference type="WBParaSite" id="TREG1_95980.1">
    <property type="protein sequence ID" value="TREG1_95980.1"/>
    <property type="gene ID" value="TREG1_95980"/>
</dbReference>
<evidence type="ECO:0000256" key="4">
    <source>
        <dbReference type="ARBA" id="ARBA00022737"/>
    </source>
</evidence>
<evidence type="ECO:0000256" key="7">
    <source>
        <dbReference type="ARBA" id="ARBA00042222"/>
    </source>
</evidence>
<evidence type="ECO:0000256" key="2">
    <source>
        <dbReference type="ARBA" id="ARBA00022490"/>
    </source>
</evidence>
<dbReference type="PANTHER" id="PTHR22842">
    <property type="entry name" value="WD40 REPEAT PROTEIN"/>
    <property type="match status" value="1"/>
</dbReference>
<dbReference type="GO" id="GO:0000398">
    <property type="term" value="P:mRNA splicing, via spliceosome"/>
    <property type="evidence" value="ECO:0007669"/>
    <property type="project" value="TreeGrafter"/>
</dbReference>
<evidence type="ECO:0000313" key="9">
    <source>
        <dbReference type="Proteomes" id="UP000050795"/>
    </source>
</evidence>
<dbReference type="PANTHER" id="PTHR22842:SF3">
    <property type="entry name" value="WD REPEAT DOMAIN-CONTAINING PROTEIN 83"/>
    <property type="match status" value="1"/>
</dbReference>
<dbReference type="InterPro" id="IPR036322">
    <property type="entry name" value="WD40_repeat_dom_sf"/>
</dbReference>
<protein>
    <recommendedName>
        <fullName evidence="6">WD repeat domain-containing protein 83</fullName>
    </recommendedName>
    <alternativeName>
        <fullName evidence="7">Mitogen-activated protein kinase organizer 1</fullName>
    </alternativeName>
</protein>
<dbReference type="GO" id="GO:0071013">
    <property type="term" value="C:catalytic step 2 spliceosome"/>
    <property type="evidence" value="ECO:0007669"/>
    <property type="project" value="TreeGrafter"/>
</dbReference>
<dbReference type="SMART" id="SM00320">
    <property type="entry name" value="WD40"/>
    <property type="match status" value="7"/>
</dbReference>
<keyword evidence="2" id="KW-0963">Cytoplasm</keyword>
<dbReference type="PROSITE" id="PS50082">
    <property type="entry name" value="WD_REPEATS_2"/>
    <property type="match status" value="2"/>
</dbReference>
<evidence type="ECO:0000256" key="1">
    <source>
        <dbReference type="ARBA" id="ARBA00004496"/>
    </source>
</evidence>
<dbReference type="Pfam" id="PF00400">
    <property type="entry name" value="WD40"/>
    <property type="match status" value="6"/>
</dbReference>
<dbReference type="PROSITE" id="PS00678">
    <property type="entry name" value="WD_REPEATS_1"/>
    <property type="match status" value="1"/>
</dbReference>
<evidence type="ECO:0000256" key="3">
    <source>
        <dbReference type="ARBA" id="ARBA00022574"/>
    </source>
</evidence>
<dbReference type="PROSITE" id="PS50294">
    <property type="entry name" value="WD_REPEATS_REGION"/>
    <property type="match status" value="2"/>
</dbReference>